<dbReference type="EMBL" id="CABIJS010000666">
    <property type="protein sequence ID" value="VUZ54637.1"/>
    <property type="molecule type" value="Genomic_DNA"/>
</dbReference>
<evidence type="ECO:0000313" key="2">
    <source>
        <dbReference type="Proteomes" id="UP000321570"/>
    </source>
</evidence>
<accession>A0A564Z549</accession>
<gene>
    <name evidence="1" type="ORF">WMSIL1_LOCUS12868</name>
</gene>
<keyword evidence="2" id="KW-1185">Reference proteome</keyword>
<organism evidence="1 2">
    <name type="scientific">Hymenolepis diminuta</name>
    <name type="common">Rat tapeworm</name>
    <dbReference type="NCBI Taxonomy" id="6216"/>
    <lineage>
        <taxon>Eukaryota</taxon>
        <taxon>Metazoa</taxon>
        <taxon>Spiralia</taxon>
        <taxon>Lophotrochozoa</taxon>
        <taxon>Platyhelminthes</taxon>
        <taxon>Cestoda</taxon>
        <taxon>Eucestoda</taxon>
        <taxon>Cyclophyllidea</taxon>
        <taxon>Hymenolepididae</taxon>
        <taxon>Hymenolepis</taxon>
    </lineage>
</organism>
<sequence length="53" mass="6214">MRLASCGPAEVHPVSCVYWRLFIINTLEEGFIQQPKRMSVITPRHRQRDMTDV</sequence>
<proteinExistence type="predicted"/>
<evidence type="ECO:0000313" key="1">
    <source>
        <dbReference type="EMBL" id="VUZ54637.1"/>
    </source>
</evidence>
<name>A0A564Z549_HYMDI</name>
<protein>
    <submittedName>
        <fullName evidence="1">Uncharacterized protein</fullName>
    </submittedName>
</protein>
<dbReference type="AlphaFoldDB" id="A0A564Z549"/>
<reference evidence="1 2" key="1">
    <citation type="submission" date="2019-07" db="EMBL/GenBank/DDBJ databases">
        <authorList>
            <person name="Jastrzebski P J."/>
            <person name="Paukszto L."/>
            <person name="Jastrzebski P J."/>
        </authorList>
    </citation>
    <scope>NUCLEOTIDE SEQUENCE [LARGE SCALE GENOMIC DNA]</scope>
    <source>
        <strain evidence="1 2">WMS-il1</strain>
    </source>
</reference>
<dbReference type="Proteomes" id="UP000321570">
    <property type="component" value="Unassembled WGS sequence"/>
</dbReference>